<reference evidence="2 3" key="1">
    <citation type="submission" date="2023-03" db="EMBL/GenBank/DDBJ databases">
        <title>High recombination rates correlate with genetic variation in Cardiocondyla obscurior ants.</title>
        <authorList>
            <person name="Errbii M."/>
        </authorList>
    </citation>
    <scope>NUCLEOTIDE SEQUENCE [LARGE SCALE GENOMIC DNA]</scope>
    <source>
        <strain evidence="2">Alpha-2009</strain>
        <tissue evidence="2">Whole body</tissue>
    </source>
</reference>
<gene>
    <name evidence="2" type="ORF">PUN28_000683</name>
</gene>
<protein>
    <submittedName>
        <fullName evidence="2">Uncharacterized protein</fullName>
    </submittedName>
</protein>
<organism evidence="2 3">
    <name type="scientific">Cardiocondyla obscurior</name>
    <dbReference type="NCBI Taxonomy" id="286306"/>
    <lineage>
        <taxon>Eukaryota</taxon>
        <taxon>Metazoa</taxon>
        <taxon>Ecdysozoa</taxon>
        <taxon>Arthropoda</taxon>
        <taxon>Hexapoda</taxon>
        <taxon>Insecta</taxon>
        <taxon>Pterygota</taxon>
        <taxon>Neoptera</taxon>
        <taxon>Endopterygota</taxon>
        <taxon>Hymenoptera</taxon>
        <taxon>Apocrita</taxon>
        <taxon>Aculeata</taxon>
        <taxon>Formicoidea</taxon>
        <taxon>Formicidae</taxon>
        <taxon>Myrmicinae</taxon>
        <taxon>Cardiocondyla</taxon>
    </lineage>
</organism>
<sequence length="131" mass="14793">MARGVRSQKTSPLSIFSRVAVTRDPVSQKFSQGKPVGDIDWRATRRAGPSIGRLDSDGCSDIWTGGRVNGTESERKTRKKESDGRRETSSGRRREKESVGVLTISFIFRAGFCRRSKITRRRRHIRIEGRG</sequence>
<evidence type="ECO:0000313" key="2">
    <source>
        <dbReference type="EMBL" id="KAL0133080.1"/>
    </source>
</evidence>
<accession>A0AAW2H0I6</accession>
<feature type="compositionally biased region" description="Basic and acidic residues" evidence="1">
    <location>
        <begin position="72"/>
        <end position="97"/>
    </location>
</feature>
<proteinExistence type="predicted"/>
<dbReference type="Proteomes" id="UP001430953">
    <property type="component" value="Unassembled WGS sequence"/>
</dbReference>
<comment type="caution">
    <text evidence="2">The sequence shown here is derived from an EMBL/GenBank/DDBJ whole genome shotgun (WGS) entry which is preliminary data.</text>
</comment>
<keyword evidence="3" id="KW-1185">Reference proteome</keyword>
<evidence type="ECO:0000256" key="1">
    <source>
        <dbReference type="SAM" id="MobiDB-lite"/>
    </source>
</evidence>
<name>A0AAW2H0I6_9HYME</name>
<dbReference type="AlphaFoldDB" id="A0AAW2H0I6"/>
<feature type="region of interest" description="Disordered" evidence="1">
    <location>
        <begin position="26"/>
        <end position="97"/>
    </location>
</feature>
<dbReference type="EMBL" id="JADYXP020000001">
    <property type="protein sequence ID" value="KAL0133080.1"/>
    <property type="molecule type" value="Genomic_DNA"/>
</dbReference>
<evidence type="ECO:0000313" key="3">
    <source>
        <dbReference type="Proteomes" id="UP001430953"/>
    </source>
</evidence>